<name>A0A1W1URX3_9DEIO</name>
<accession>A0A1W1URX3</accession>
<dbReference type="InterPro" id="IPR011856">
    <property type="entry name" value="tRNA_endonuc-like_dom_sf"/>
</dbReference>
<dbReference type="Pfam" id="PF21003">
    <property type="entry name" value="NucS_N"/>
    <property type="match status" value="1"/>
</dbReference>
<evidence type="ECO:0000256" key="3">
    <source>
        <dbReference type="ARBA" id="ARBA00022759"/>
    </source>
</evidence>
<evidence type="ECO:0000313" key="9">
    <source>
        <dbReference type="Proteomes" id="UP000192582"/>
    </source>
</evidence>
<dbReference type="InterPro" id="IPR048302">
    <property type="entry name" value="NucS_N"/>
</dbReference>
<evidence type="ECO:0000259" key="7">
    <source>
        <dbReference type="Pfam" id="PF21003"/>
    </source>
</evidence>
<dbReference type="GO" id="GO:0003677">
    <property type="term" value="F:DNA binding"/>
    <property type="evidence" value="ECO:0007669"/>
    <property type="project" value="UniProtKB-KW"/>
</dbReference>
<dbReference type="Gene3D" id="2.70.180.20">
    <property type="match status" value="1"/>
</dbReference>
<dbReference type="Gene3D" id="3.40.1350.10">
    <property type="match status" value="1"/>
</dbReference>
<dbReference type="EMBL" id="FWWU01000007">
    <property type="protein sequence ID" value="SMB83806.1"/>
    <property type="molecule type" value="Genomic_DNA"/>
</dbReference>
<dbReference type="InterPro" id="IPR002793">
    <property type="entry name" value="Endonuclease_NucS"/>
</dbReference>
<proteinExistence type="predicted"/>
<keyword evidence="2" id="KW-0540">Nuclease</keyword>
<reference evidence="8 9" key="1">
    <citation type="submission" date="2017-04" db="EMBL/GenBank/DDBJ databases">
        <authorList>
            <person name="Afonso C.L."/>
            <person name="Miller P.J."/>
            <person name="Scott M.A."/>
            <person name="Spackman E."/>
            <person name="Goraichik I."/>
            <person name="Dimitrov K.M."/>
            <person name="Suarez D.L."/>
            <person name="Swayne D.E."/>
        </authorList>
    </citation>
    <scope>NUCLEOTIDE SEQUENCE [LARGE SCALE GENOMIC DNA]</scope>
    <source>
        <strain evidence="8 9">KR-140</strain>
    </source>
</reference>
<dbReference type="GO" id="GO:0004519">
    <property type="term" value="F:endonuclease activity"/>
    <property type="evidence" value="ECO:0007669"/>
    <property type="project" value="UniProtKB-KW"/>
</dbReference>
<keyword evidence="4" id="KW-0378">Hydrolase</keyword>
<dbReference type="OrthoDB" id="3344925at2"/>
<dbReference type="Pfam" id="PF01939">
    <property type="entry name" value="NucS_C"/>
    <property type="match status" value="1"/>
</dbReference>
<organism evidence="8 9">
    <name type="scientific">Deinococcus hopiensis KR-140</name>
    <dbReference type="NCBI Taxonomy" id="695939"/>
    <lineage>
        <taxon>Bacteria</taxon>
        <taxon>Thermotogati</taxon>
        <taxon>Deinococcota</taxon>
        <taxon>Deinococci</taxon>
        <taxon>Deinococcales</taxon>
        <taxon>Deinococcaceae</taxon>
        <taxon>Deinococcus</taxon>
    </lineage>
</organism>
<keyword evidence="9" id="KW-1185">Reference proteome</keyword>
<feature type="domain" description="Endonuclease NucS N-terminal PH-like" evidence="7">
    <location>
        <begin position="41"/>
        <end position="128"/>
    </location>
</feature>
<dbReference type="InterPro" id="IPR048301">
    <property type="entry name" value="NucS_C"/>
</dbReference>
<gene>
    <name evidence="8" type="ORF">SAMN00790413_04902</name>
</gene>
<dbReference type="AlphaFoldDB" id="A0A1W1URX3"/>
<keyword evidence="5" id="KW-0238">DNA-binding</keyword>
<dbReference type="RefSeq" id="WP_139806610.1">
    <property type="nucleotide sequence ID" value="NZ_FWWU01000007.1"/>
</dbReference>
<dbReference type="CDD" id="cd22341">
    <property type="entry name" value="NucS-like"/>
    <property type="match status" value="1"/>
</dbReference>
<sequence length="262" mass="28310">MMETGNVMIQEQLLSPGADELAAFLRRHTQKRDCLVRVAGLAEVTYHGRATSTVDRGSCPLLLKRDGSVRVHSPKGVESMNWQQRTDDLSAFVEDGQCVLIASRWSWNEVVRMVFLEAALALAFALTEEAGFVLAGSEPGLQGALTRNPNPIGPGLHTLKRESLVDSGGIDLYAQGQQLRYVGVEVRRGRALQDEVSPLGQSVASVQRTVGNAVVREILAAPSITAPAPLQLGTRNFESCGVRTLALPEPKALQPSLFGEGW</sequence>
<feature type="domain" description="Endonuclease NucS C-terminal" evidence="6">
    <location>
        <begin position="138"/>
        <end position="238"/>
    </location>
</feature>
<evidence type="ECO:0000259" key="6">
    <source>
        <dbReference type="Pfam" id="PF01939"/>
    </source>
</evidence>
<protein>
    <submittedName>
        <fullName evidence="8">Uncharacterized protein</fullName>
    </submittedName>
</protein>
<evidence type="ECO:0000256" key="4">
    <source>
        <dbReference type="ARBA" id="ARBA00022801"/>
    </source>
</evidence>
<dbReference type="PANTHER" id="PTHR38814:SF1">
    <property type="entry name" value="ENDONUCLEASE NUCS"/>
    <property type="match status" value="1"/>
</dbReference>
<dbReference type="GO" id="GO:0016787">
    <property type="term" value="F:hydrolase activity"/>
    <property type="evidence" value="ECO:0007669"/>
    <property type="project" value="UniProtKB-KW"/>
</dbReference>
<dbReference type="PANTHER" id="PTHR38814">
    <property type="entry name" value="ENDONUCLEASE NUCS"/>
    <property type="match status" value="1"/>
</dbReference>
<dbReference type="InterPro" id="IPR049173">
    <property type="entry name" value="NucS_N_sf"/>
</dbReference>
<dbReference type="STRING" id="695939.SAMN00790413_04902"/>
<keyword evidence="1" id="KW-0963">Cytoplasm</keyword>
<dbReference type="Proteomes" id="UP000192582">
    <property type="component" value="Unassembled WGS sequence"/>
</dbReference>
<evidence type="ECO:0000256" key="1">
    <source>
        <dbReference type="ARBA" id="ARBA00022490"/>
    </source>
</evidence>
<evidence type="ECO:0000256" key="5">
    <source>
        <dbReference type="ARBA" id="ARBA00023125"/>
    </source>
</evidence>
<evidence type="ECO:0000313" key="8">
    <source>
        <dbReference type="EMBL" id="SMB83806.1"/>
    </source>
</evidence>
<evidence type="ECO:0000256" key="2">
    <source>
        <dbReference type="ARBA" id="ARBA00022722"/>
    </source>
</evidence>
<keyword evidence="3" id="KW-0255">Endonuclease</keyword>